<protein>
    <recommendedName>
        <fullName evidence="3">Secreted protein</fullName>
    </recommendedName>
</protein>
<gene>
    <name evidence="1" type="ORF">GCM10023200_51800</name>
</gene>
<evidence type="ECO:0008006" key="3">
    <source>
        <dbReference type="Google" id="ProtNLM"/>
    </source>
</evidence>
<organism evidence="1 2">
    <name type="scientific">Actinomycetospora chlora</name>
    <dbReference type="NCBI Taxonomy" id="663608"/>
    <lineage>
        <taxon>Bacteria</taxon>
        <taxon>Bacillati</taxon>
        <taxon>Actinomycetota</taxon>
        <taxon>Actinomycetes</taxon>
        <taxon>Pseudonocardiales</taxon>
        <taxon>Pseudonocardiaceae</taxon>
        <taxon>Actinomycetospora</taxon>
    </lineage>
</organism>
<accession>A0ABP9CGX5</accession>
<evidence type="ECO:0000313" key="1">
    <source>
        <dbReference type="EMBL" id="GAA4807784.1"/>
    </source>
</evidence>
<reference evidence="2" key="1">
    <citation type="journal article" date="2019" name="Int. J. Syst. Evol. Microbiol.">
        <title>The Global Catalogue of Microorganisms (GCM) 10K type strain sequencing project: providing services to taxonomists for standard genome sequencing and annotation.</title>
        <authorList>
            <consortium name="The Broad Institute Genomics Platform"/>
            <consortium name="The Broad Institute Genome Sequencing Center for Infectious Disease"/>
            <person name="Wu L."/>
            <person name="Ma J."/>
        </authorList>
    </citation>
    <scope>NUCLEOTIDE SEQUENCE [LARGE SCALE GENOMIC DNA]</scope>
    <source>
        <strain evidence="2">JCM 17979</strain>
    </source>
</reference>
<dbReference type="Proteomes" id="UP001500928">
    <property type="component" value="Unassembled WGS sequence"/>
</dbReference>
<keyword evidence="2" id="KW-1185">Reference proteome</keyword>
<evidence type="ECO:0000313" key="2">
    <source>
        <dbReference type="Proteomes" id="UP001500928"/>
    </source>
</evidence>
<dbReference type="RefSeq" id="WP_345422791.1">
    <property type="nucleotide sequence ID" value="NZ_BAABHO010000058.1"/>
</dbReference>
<dbReference type="EMBL" id="BAABHO010000058">
    <property type="protein sequence ID" value="GAA4807784.1"/>
    <property type="molecule type" value="Genomic_DNA"/>
</dbReference>
<sequence length="64" mass="6616">MKTVVLALGGATAAAWMAVPVVSMAVRGTIDQRTLAACHRVPTTPSVVTIPTQRRGTAGERLTA</sequence>
<name>A0ABP9CGX5_9PSEU</name>
<comment type="caution">
    <text evidence="1">The sequence shown here is derived from an EMBL/GenBank/DDBJ whole genome shotgun (WGS) entry which is preliminary data.</text>
</comment>
<proteinExistence type="predicted"/>